<organism evidence="2 3">
    <name type="scientific">Alkalibacillus haloalkaliphilus</name>
    <dbReference type="NCBI Taxonomy" id="94136"/>
    <lineage>
        <taxon>Bacteria</taxon>
        <taxon>Bacillati</taxon>
        <taxon>Bacillota</taxon>
        <taxon>Bacilli</taxon>
        <taxon>Bacillales</taxon>
        <taxon>Bacillaceae</taxon>
        <taxon>Alkalibacillus</taxon>
    </lineage>
</organism>
<dbReference type="Proteomes" id="UP000321440">
    <property type="component" value="Unassembled WGS sequence"/>
</dbReference>
<evidence type="ECO:0000313" key="2">
    <source>
        <dbReference type="EMBL" id="GEN45468.1"/>
    </source>
</evidence>
<feature type="region of interest" description="Disordered" evidence="1">
    <location>
        <begin position="1"/>
        <end position="59"/>
    </location>
</feature>
<protein>
    <recommendedName>
        <fullName evidence="4">DUF4025 domain-containing protein</fullName>
    </recommendedName>
</protein>
<evidence type="ECO:0000313" key="3">
    <source>
        <dbReference type="Proteomes" id="UP000321440"/>
    </source>
</evidence>
<comment type="caution">
    <text evidence="2">The sequence shown here is derived from an EMBL/GenBank/DDBJ whole genome shotgun (WGS) entry which is preliminary data.</text>
</comment>
<dbReference type="AlphaFoldDB" id="A0A511W553"/>
<name>A0A511W553_9BACI</name>
<evidence type="ECO:0008006" key="4">
    <source>
        <dbReference type="Google" id="ProtNLM"/>
    </source>
</evidence>
<dbReference type="EMBL" id="BJYA01000005">
    <property type="protein sequence ID" value="GEN45468.1"/>
    <property type="molecule type" value="Genomic_DNA"/>
</dbReference>
<sequence>MAKDKRHNENASHKIAEENYKNEHYQGDSQFEKGLAETHEQVSDDYHEGTIDRKLGKED</sequence>
<reference evidence="2 3" key="1">
    <citation type="submission" date="2019-07" db="EMBL/GenBank/DDBJ databases">
        <title>Whole genome shotgun sequence of Alkalibacillus haloalkaliphilus NBRC 103110.</title>
        <authorList>
            <person name="Hosoyama A."/>
            <person name="Uohara A."/>
            <person name="Ohji S."/>
            <person name="Ichikawa N."/>
        </authorList>
    </citation>
    <scope>NUCLEOTIDE SEQUENCE [LARGE SCALE GENOMIC DNA]</scope>
    <source>
        <strain evidence="2 3">NBRC 103110</strain>
    </source>
</reference>
<evidence type="ECO:0000256" key="1">
    <source>
        <dbReference type="SAM" id="MobiDB-lite"/>
    </source>
</evidence>
<dbReference type="InterPro" id="IPR025100">
    <property type="entry name" value="DUF4025"/>
</dbReference>
<gene>
    <name evidence="2" type="ORF">AHA02nite_12440</name>
</gene>
<dbReference type="RefSeq" id="WP_246118828.1">
    <property type="nucleotide sequence ID" value="NZ_BJYA01000005.1"/>
</dbReference>
<proteinExistence type="predicted"/>
<dbReference type="Pfam" id="PF13217">
    <property type="entry name" value="DUF4025"/>
    <property type="match status" value="1"/>
</dbReference>
<keyword evidence="3" id="KW-1185">Reference proteome</keyword>
<accession>A0A511W553</accession>